<gene>
    <name evidence="1" type="ORF">UFOVP634_3</name>
</gene>
<protein>
    <submittedName>
        <fullName evidence="1">Uncharacterized protein</fullName>
    </submittedName>
</protein>
<reference evidence="1" key="1">
    <citation type="submission" date="2020-04" db="EMBL/GenBank/DDBJ databases">
        <authorList>
            <person name="Chiriac C."/>
            <person name="Salcher M."/>
            <person name="Ghai R."/>
            <person name="Kavagutti S V."/>
        </authorList>
    </citation>
    <scope>NUCLEOTIDE SEQUENCE</scope>
</reference>
<organism evidence="1">
    <name type="scientific">uncultured Caudovirales phage</name>
    <dbReference type="NCBI Taxonomy" id="2100421"/>
    <lineage>
        <taxon>Viruses</taxon>
        <taxon>Duplodnaviria</taxon>
        <taxon>Heunggongvirae</taxon>
        <taxon>Uroviricota</taxon>
        <taxon>Caudoviricetes</taxon>
        <taxon>Peduoviridae</taxon>
        <taxon>Maltschvirus</taxon>
        <taxon>Maltschvirus maltsch</taxon>
    </lineage>
</organism>
<name>A0A6J5N1P7_9CAUD</name>
<dbReference type="EMBL" id="LR796598">
    <property type="protein sequence ID" value="CAB4153535.1"/>
    <property type="molecule type" value="Genomic_DNA"/>
</dbReference>
<proteinExistence type="predicted"/>
<evidence type="ECO:0000313" key="1">
    <source>
        <dbReference type="EMBL" id="CAB4153535.1"/>
    </source>
</evidence>
<accession>A0A6J5N1P7</accession>
<sequence>MGYSFHSKKTGYQVYKFELYWSGLTPRQCFEKFDTKVIEFKYIF</sequence>